<dbReference type="EC" id="3.5.1.28" evidence="2"/>
<evidence type="ECO:0000256" key="1">
    <source>
        <dbReference type="ARBA" id="ARBA00001561"/>
    </source>
</evidence>
<dbReference type="EMBL" id="NVUS01000018">
    <property type="protein sequence ID" value="PCI98943.1"/>
    <property type="molecule type" value="Genomic_DNA"/>
</dbReference>
<dbReference type="SUPFAM" id="SSF53187">
    <property type="entry name" value="Zn-dependent exopeptidases"/>
    <property type="match status" value="1"/>
</dbReference>
<dbReference type="GO" id="GO:0030288">
    <property type="term" value="C:outer membrane-bounded periplasmic space"/>
    <property type="evidence" value="ECO:0007669"/>
    <property type="project" value="TreeGrafter"/>
</dbReference>
<dbReference type="PANTHER" id="PTHR30404">
    <property type="entry name" value="N-ACETYLMURAMOYL-L-ALANINE AMIDASE"/>
    <property type="match status" value="1"/>
</dbReference>
<dbReference type="InterPro" id="IPR002508">
    <property type="entry name" value="MurNAc-LAA_cat"/>
</dbReference>
<feature type="domain" description="MurNAc-LAA" evidence="4">
    <location>
        <begin position="349"/>
        <end position="505"/>
    </location>
</feature>
<protein>
    <recommendedName>
        <fullName evidence="2">N-acetylmuramoyl-L-alanine amidase</fullName>
        <ecNumber evidence="2">3.5.1.28</ecNumber>
    </recommendedName>
</protein>
<comment type="catalytic activity">
    <reaction evidence="1">
        <text>Hydrolyzes the link between N-acetylmuramoyl residues and L-amino acid residues in certain cell-wall glycopeptides.</text>
        <dbReference type="EC" id="3.5.1.28"/>
    </reaction>
</comment>
<dbReference type="GO" id="GO:0008745">
    <property type="term" value="F:N-acetylmuramoyl-L-alanine amidase activity"/>
    <property type="evidence" value="ECO:0007669"/>
    <property type="project" value="UniProtKB-EC"/>
</dbReference>
<reference key="1">
    <citation type="submission" date="2017-08" db="EMBL/GenBank/DDBJ databases">
        <title>A dynamic microbial community with high functional redundancy inhabits the cold, oxic subseafloor aquifer.</title>
        <authorList>
            <person name="Tully B.J."/>
            <person name="Wheat C.G."/>
            <person name="Glazer B.T."/>
            <person name="Huber J.A."/>
        </authorList>
    </citation>
    <scope>NUCLEOTIDE SEQUENCE [LARGE SCALE GENOMIC DNA]</scope>
</reference>
<sequence>MMRYCLIKASKFAFICMSVWGVLGGIMAQANDVYDIRLSGGLEKTRVVIELNEQVAFQVYSIPDPDRLIIDFDAVDFKLPATTGTSSYGLVKEFRYGNFSLKKSRIVIDTLQKTEVAAAFIVPAKAEKGALLVVDIIKKTGNLVAQDTINLNRDGKQNLTTLAATSIDDQLTEAQQNIELDFQPNIPSIEELMLIASGDAAIDSQVATKTGSQISQSKIDLSSLNLELDKINSPPIMGNNVASAIRITSFVPKPVKRPNNMNNLILAARQFATKDGFGQPARQQRKPIIVLDAGHGGIDSGATSRGGTREKHVVLAFAKRLQKKLNDTGKFTVYLTRKGDYFIKLRDRVKISRKYKADLFISLHADSVASRASSARGASIYTLSDKSSDKEAAALARKENRSDILAGVQFKNESKVVASILIDLAQRDSKTKSVNFANLAVKQMRGNVIVRKRPVKFAGFRVLKAPDVPSVLIELGYLSNRNDERNLKSNAWQNKMASSIQRSVLQYFKNRALF</sequence>
<dbReference type="Pfam" id="PF01520">
    <property type="entry name" value="Amidase_3"/>
    <property type="match status" value="1"/>
</dbReference>
<reference evidence="5" key="2">
    <citation type="journal article" date="2018" name="ISME J.">
        <title>A dynamic microbial community with high functional redundancy inhabits the cold, oxic subseafloor aquifer.</title>
        <authorList>
            <person name="Tully B.J."/>
            <person name="Wheat C.G."/>
            <person name="Glazer B.T."/>
            <person name="Huber J.A."/>
        </authorList>
    </citation>
    <scope>NUCLEOTIDE SEQUENCE</scope>
    <source>
        <strain evidence="5">NORP83</strain>
    </source>
</reference>
<gene>
    <name evidence="5" type="ORF">COB13_12705</name>
</gene>
<dbReference type="AlphaFoldDB" id="A0A2A4YVR1"/>
<comment type="caution">
    <text evidence="5">The sequence shown here is derived from an EMBL/GenBank/DDBJ whole genome shotgun (WGS) entry which is preliminary data.</text>
</comment>
<name>A0A2A4YVR1_9PROT</name>
<dbReference type="Pfam" id="PF11741">
    <property type="entry name" value="AMIN"/>
    <property type="match status" value="1"/>
</dbReference>
<dbReference type="CDD" id="cd02696">
    <property type="entry name" value="MurNAc-LAA"/>
    <property type="match status" value="1"/>
</dbReference>
<keyword evidence="3" id="KW-0378">Hydrolase</keyword>
<dbReference type="GO" id="GO:0009253">
    <property type="term" value="P:peptidoglycan catabolic process"/>
    <property type="evidence" value="ECO:0007669"/>
    <property type="project" value="InterPro"/>
</dbReference>
<dbReference type="InterPro" id="IPR021731">
    <property type="entry name" value="AMIN_dom"/>
</dbReference>
<evidence type="ECO:0000259" key="4">
    <source>
        <dbReference type="SMART" id="SM00646"/>
    </source>
</evidence>
<dbReference type="FunFam" id="3.40.630.40:FF:000005">
    <property type="entry name" value="N-acetylmuramoyl-L-alanine amidase (AmiA)"/>
    <property type="match status" value="1"/>
</dbReference>
<organism evidence="5">
    <name type="scientific">OCS116 cluster bacterium</name>
    <dbReference type="NCBI Taxonomy" id="2030921"/>
    <lineage>
        <taxon>Bacteria</taxon>
        <taxon>Pseudomonadati</taxon>
        <taxon>Pseudomonadota</taxon>
        <taxon>Alphaproteobacteria</taxon>
        <taxon>OCS116 cluster</taxon>
    </lineage>
</organism>
<dbReference type="Gene3D" id="3.40.630.40">
    <property type="entry name" value="Zn-dependent exopeptidases"/>
    <property type="match status" value="1"/>
</dbReference>
<dbReference type="Gene3D" id="2.60.40.3500">
    <property type="match status" value="1"/>
</dbReference>
<proteinExistence type="predicted"/>
<evidence type="ECO:0000256" key="3">
    <source>
        <dbReference type="ARBA" id="ARBA00022801"/>
    </source>
</evidence>
<evidence type="ECO:0000256" key="2">
    <source>
        <dbReference type="ARBA" id="ARBA00011901"/>
    </source>
</evidence>
<evidence type="ECO:0000313" key="5">
    <source>
        <dbReference type="EMBL" id="PCI98943.1"/>
    </source>
</evidence>
<dbReference type="SMART" id="SM00646">
    <property type="entry name" value="Ami_3"/>
    <property type="match status" value="1"/>
</dbReference>
<dbReference type="PANTHER" id="PTHR30404:SF0">
    <property type="entry name" value="N-ACETYLMURAMOYL-L-ALANINE AMIDASE AMIC"/>
    <property type="match status" value="1"/>
</dbReference>
<dbReference type="InterPro" id="IPR050695">
    <property type="entry name" value="N-acetylmuramoyl_amidase_3"/>
</dbReference>
<accession>A0A2A4YVR1</accession>